<protein>
    <submittedName>
        <fullName evidence="1">Uncharacterized protein</fullName>
    </submittedName>
</protein>
<gene>
    <name evidence="1" type="ordered locus">SACE_3809</name>
</gene>
<evidence type="ECO:0000313" key="1">
    <source>
        <dbReference type="EMBL" id="CAM03080.1"/>
    </source>
</evidence>
<accession>A4FGA5</accession>
<dbReference type="KEGG" id="sen:SACE_3809"/>
<evidence type="ECO:0000313" key="2">
    <source>
        <dbReference type="Proteomes" id="UP000006728"/>
    </source>
</evidence>
<dbReference type="Proteomes" id="UP000006728">
    <property type="component" value="Chromosome"/>
</dbReference>
<proteinExistence type="predicted"/>
<dbReference type="HOGENOM" id="CLU_3383630_0_0_11"/>
<dbReference type="AlphaFoldDB" id="A4FGA5"/>
<reference evidence="1 2" key="1">
    <citation type="journal article" date="2007" name="Nat. Biotechnol.">
        <title>Complete genome sequence of the erythromycin-producing bacterium Saccharopolyspora erythraea NRRL23338.</title>
        <authorList>
            <person name="Oliynyk M."/>
            <person name="Samborskyy M."/>
            <person name="Lester J.B."/>
            <person name="Mironenko T."/>
            <person name="Scott N."/>
            <person name="Dickens S."/>
            <person name="Haydock S.F."/>
            <person name="Leadlay P.F."/>
        </authorList>
    </citation>
    <scope>NUCLEOTIDE SEQUENCE [LARGE SCALE GENOMIC DNA]</scope>
    <source>
        <strain evidence="2">ATCC 11635 / DSM 40517 / JCM 4748 / NBRC 13426 / NCIMB 8594 / NRRL 2338</strain>
    </source>
</reference>
<dbReference type="EMBL" id="AM420293">
    <property type="protein sequence ID" value="CAM03080.1"/>
    <property type="molecule type" value="Genomic_DNA"/>
</dbReference>
<organism evidence="1 2">
    <name type="scientific">Saccharopolyspora erythraea (strain ATCC 11635 / DSM 40517 / JCM 4748 / NBRC 13426 / NCIMB 8594 / NRRL 2338)</name>
    <dbReference type="NCBI Taxonomy" id="405948"/>
    <lineage>
        <taxon>Bacteria</taxon>
        <taxon>Bacillati</taxon>
        <taxon>Actinomycetota</taxon>
        <taxon>Actinomycetes</taxon>
        <taxon>Pseudonocardiales</taxon>
        <taxon>Pseudonocardiaceae</taxon>
        <taxon>Saccharopolyspora</taxon>
    </lineage>
</organism>
<name>A4FGA5_SACEN</name>
<keyword evidence="2" id="KW-1185">Reference proteome</keyword>
<sequence length="33" mass="3491">MNFLTTVLTGVAIALIETLVISLAKSAFRRVAA</sequence>